<proteinExistence type="predicted"/>
<evidence type="ECO:0000313" key="1">
    <source>
        <dbReference type="EMBL" id="WOL01567.1"/>
    </source>
</evidence>
<dbReference type="GO" id="GO:0005524">
    <property type="term" value="F:ATP binding"/>
    <property type="evidence" value="ECO:0007669"/>
    <property type="project" value="InterPro"/>
</dbReference>
<dbReference type="InterPro" id="IPR018368">
    <property type="entry name" value="ClpA/B_CS1"/>
</dbReference>
<dbReference type="AlphaFoldDB" id="A0AAQ3K430"/>
<protein>
    <submittedName>
        <fullName evidence="1">Chaperone protein ClpD, chloroplastic</fullName>
    </submittedName>
</protein>
<reference evidence="1 2" key="1">
    <citation type="submission" date="2023-10" db="EMBL/GenBank/DDBJ databases">
        <title>Chromosome-scale genome assembly provides insights into flower coloration mechanisms of Canna indica.</title>
        <authorList>
            <person name="Li C."/>
        </authorList>
    </citation>
    <scope>NUCLEOTIDE SEQUENCE [LARGE SCALE GENOMIC DNA]</scope>
    <source>
        <tissue evidence="1">Flower</tissue>
    </source>
</reference>
<sequence length="105" mass="11139">MMFFSCQIPIKSPSISLLFPSNPNRPATSHRRSRVLPPGVSAIADLVPFNQPSTSAINISDEVHTLIGSGVVGRGNNASGLDIGNLLKPSLGRGELQVGKDPKHR</sequence>
<gene>
    <name evidence="1" type="ORF">Cni_G10284</name>
</gene>
<name>A0AAQ3K430_9LILI</name>
<dbReference type="EMBL" id="CP136892">
    <property type="protein sequence ID" value="WOL01567.1"/>
    <property type="molecule type" value="Genomic_DNA"/>
</dbReference>
<organism evidence="1 2">
    <name type="scientific">Canna indica</name>
    <name type="common">Indian-shot</name>
    <dbReference type="NCBI Taxonomy" id="4628"/>
    <lineage>
        <taxon>Eukaryota</taxon>
        <taxon>Viridiplantae</taxon>
        <taxon>Streptophyta</taxon>
        <taxon>Embryophyta</taxon>
        <taxon>Tracheophyta</taxon>
        <taxon>Spermatophyta</taxon>
        <taxon>Magnoliopsida</taxon>
        <taxon>Liliopsida</taxon>
        <taxon>Zingiberales</taxon>
        <taxon>Cannaceae</taxon>
        <taxon>Canna</taxon>
    </lineage>
</organism>
<dbReference type="Proteomes" id="UP001327560">
    <property type="component" value="Chromosome 3"/>
</dbReference>
<evidence type="ECO:0000313" key="2">
    <source>
        <dbReference type="Proteomes" id="UP001327560"/>
    </source>
</evidence>
<keyword evidence="2" id="KW-1185">Reference proteome</keyword>
<accession>A0AAQ3K430</accession>
<dbReference type="PROSITE" id="PS00870">
    <property type="entry name" value="CLPAB_1"/>
    <property type="match status" value="1"/>
</dbReference>